<gene>
    <name evidence="1" type="ORF">RMAR1173_LOCUS1658</name>
</gene>
<accession>A0A7S2W2J1</accession>
<name>A0A7S2W2J1_9STRA</name>
<dbReference type="AlphaFoldDB" id="A0A7S2W2J1"/>
<protein>
    <submittedName>
        <fullName evidence="1">Uncharacterized protein</fullName>
    </submittedName>
</protein>
<organism evidence="1">
    <name type="scientific">Rhizochromulina marina</name>
    <dbReference type="NCBI Taxonomy" id="1034831"/>
    <lineage>
        <taxon>Eukaryota</taxon>
        <taxon>Sar</taxon>
        <taxon>Stramenopiles</taxon>
        <taxon>Ochrophyta</taxon>
        <taxon>Dictyochophyceae</taxon>
        <taxon>Rhizochromulinales</taxon>
        <taxon>Rhizochromulina</taxon>
    </lineage>
</organism>
<reference evidence="1" key="1">
    <citation type="submission" date="2021-01" db="EMBL/GenBank/DDBJ databases">
        <authorList>
            <person name="Corre E."/>
            <person name="Pelletier E."/>
            <person name="Niang G."/>
            <person name="Scheremetjew M."/>
            <person name="Finn R."/>
            <person name="Kale V."/>
            <person name="Holt S."/>
            <person name="Cochrane G."/>
            <person name="Meng A."/>
            <person name="Brown T."/>
            <person name="Cohen L."/>
        </authorList>
    </citation>
    <scope>NUCLEOTIDE SEQUENCE</scope>
    <source>
        <strain evidence="1">CCMP1243</strain>
    </source>
</reference>
<proteinExistence type="predicted"/>
<evidence type="ECO:0000313" key="1">
    <source>
        <dbReference type="EMBL" id="CAD9663180.1"/>
    </source>
</evidence>
<sequence length="141" mass="15159">METARSPWVGVAGSVHLFLLPQTRDLAGVALARRGGTLKVDAGGDRCGGLPVTMRRHRQSMVSAMRTAQELVVFELEVVVVVTVYGHVAGLLEGAVCVRAKLEPDGGGKAWLPLPLVHVHDGGEKLSRMLHLDVRYSISSR</sequence>
<dbReference type="EMBL" id="HBHJ01002618">
    <property type="protein sequence ID" value="CAD9663180.1"/>
    <property type="molecule type" value="Transcribed_RNA"/>
</dbReference>